<evidence type="ECO:0000313" key="1">
    <source>
        <dbReference type="EMBL" id="SEB53092.1"/>
    </source>
</evidence>
<dbReference type="AlphaFoldDB" id="A0A1H4K596"/>
<accession>A0A1H4K596</accession>
<name>A0A1H4K596_9BACT</name>
<protein>
    <submittedName>
        <fullName evidence="1">Uncharacterized protein</fullName>
    </submittedName>
</protein>
<gene>
    <name evidence="1" type="ORF">SAMN05443244_0986</name>
</gene>
<proteinExistence type="predicted"/>
<reference evidence="1 2" key="1">
    <citation type="submission" date="2016-10" db="EMBL/GenBank/DDBJ databases">
        <authorList>
            <person name="de Groot N.N."/>
        </authorList>
    </citation>
    <scope>NUCLEOTIDE SEQUENCE [LARGE SCALE GENOMIC DNA]</scope>
    <source>
        <strain evidence="1 2">AB35.6</strain>
    </source>
</reference>
<dbReference type="Proteomes" id="UP000182409">
    <property type="component" value="Unassembled WGS sequence"/>
</dbReference>
<evidence type="ECO:0000313" key="2">
    <source>
        <dbReference type="Proteomes" id="UP000182409"/>
    </source>
</evidence>
<sequence length="83" mass="9005">MPTLEVAAIQIYDGHFELLCLDIPQIVGTRPDRITAMDKPQLEKVIACLLPDTALEDGLKRVLGGAIVVSQDSWLAAKRSFAG</sequence>
<dbReference type="EMBL" id="FNSD01000001">
    <property type="protein sequence ID" value="SEB53092.1"/>
    <property type="molecule type" value="Genomic_DNA"/>
</dbReference>
<dbReference type="RefSeq" id="WP_074652605.1">
    <property type="nucleotide sequence ID" value="NZ_FNSD01000001.1"/>
</dbReference>
<organism evidence="1 2">
    <name type="scientific">Terriglobus roseus</name>
    <dbReference type="NCBI Taxonomy" id="392734"/>
    <lineage>
        <taxon>Bacteria</taxon>
        <taxon>Pseudomonadati</taxon>
        <taxon>Acidobacteriota</taxon>
        <taxon>Terriglobia</taxon>
        <taxon>Terriglobales</taxon>
        <taxon>Acidobacteriaceae</taxon>
        <taxon>Terriglobus</taxon>
    </lineage>
</organism>